<dbReference type="InterPro" id="IPR005103">
    <property type="entry name" value="AA9_LPMO"/>
</dbReference>
<evidence type="ECO:0000256" key="10">
    <source>
        <dbReference type="ARBA" id="ARBA00023157"/>
    </source>
</evidence>
<keyword evidence="12" id="KW-0624">Polysaccharide degradation</keyword>
<evidence type="ECO:0000256" key="7">
    <source>
        <dbReference type="ARBA" id="ARBA00023002"/>
    </source>
</evidence>
<comment type="caution">
    <text evidence="19">The sequence shown here is derived from an EMBL/GenBank/DDBJ whole genome shotgun (WGS) entry which is preliminary data.</text>
</comment>
<evidence type="ECO:0000256" key="3">
    <source>
        <dbReference type="ARBA" id="ARBA00022525"/>
    </source>
</evidence>
<keyword evidence="10" id="KW-1015">Disulfide bond</keyword>
<dbReference type="InterPro" id="IPR049892">
    <property type="entry name" value="AA9"/>
</dbReference>
<evidence type="ECO:0000256" key="11">
    <source>
        <dbReference type="ARBA" id="ARBA00023277"/>
    </source>
</evidence>
<comment type="cofactor">
    <cofactor evidence="1">
        <name>Cu(2+)</name>
        <dbReference type="ChEBI" id="CHEBI:29036"/>
    </cofactor>
</comment>
<feature type="compositionally biased region" description="Low complexity" evidence="16">
    <location>
        <begin position="266"/>
        <end position="282"/>
    </location>
</feature>
<dbReference type="PANTHER" id="PTHR33353">
    <property type="entry name" value="PUTATIVE (AFU_ORTHOLOGUE AFUA_1G12560)-RELATED"/>
    <property type="match status" value="1"/>
</dbReference>
<evidence type="ECO:0000256" key="16">
    <source>
        <dbReference type="SAM" id="MobiDB-lite"/>
    </source>
</evidence>
<keyword evidence="5 17" id="KW-0732">Signal</keyword>
<dbReference type="PROSITE" id="PS00562">
    <property type="entry name" value="CBM1_1"/>
    <property type="match status" value="1"/>
</dbReference>
<feature type="domain" description="CBM1" evidence="18">
    <location>
        <begin position="377"/>
        <end position="413"/>
    </location>
</feature>
<evidence type="ECO:0000256" key="6">
    <source>
        <dbReference type="ARBA" id="ARBA00023001"/>
    </source>
</evidence>
<organism evidence="19 20">
    <name type="scientific">Claviceps humidiphila</name>
    <dbReference type="NCBI Taxonomy" id="1294629"/>
    <lineage>
        <taxon>Eukaryota</taxon>
        <taxon>Fungi</taxon>
        <taxon>Dikarya</taxon>
        <taxon>Ascomycota</taxon>
        <taxon>Pezizomycotina</taxon>
        <taxon>Sordariomycetes</taxon>
        <taxon>Hypocreomycetidae</taxon>
        <taxon>Hypocreales</taxon>
        <taxon>Clavicipitaceae</taxon>
        <taxon>Claviceps</taxon>
    </lineage>
</organism>
<dbReference type="SUPFAM" id="SSF57180">
    <property type="entry name" value="Cellulose-binding domain"/>
    <property type="match status" value="1"/>
</dbReference>
<dbReference type="Pfam" id="PF03443">
    <property type="entry name" value="AA9"/>
    <property type="match status" value="1"/>
</dbReference>
<feature type="compositionally biased region" description="Low complexity" evidence="16">
    <location>
        <begin position="292"/>
        <end position="306"/>
    </location>
</feature>
<dbReference type="Proteomes" id="UP000732380">
    <property type="component" value="Unassembled WGS sequence"/>
</dbReference>
<evidence type="ECO:0000256" key="1">
    <source>
        <dbReference type="ARBA" id="ARBA00001973"/>
    </source>
</evidence>
<keyword evidence="20" id="KW-1185">Reference proteome</keyword>
<dbReference type="CDD" id="cd21175">
    <property type="entry name" value="LPMO_AA9"/>
    <property type="match status" value="1"/>
</dbReference>
<evidence type="ECO:0000256" key="13">
    <source>
        <dbReference type="ARBA" id="ARBA00044502"/>
    </source>
</evidence>
<dbReference type="EMBL" id="SRQM01000014">
    <property type="protein sequence ID" value="KAG6122825.1"/>
    <property type="molecule type" value="Genomic_DNA"/>
</dbReference>
<dbReference type="GO" id="GO:0005576">
    <property type="term" value="C:extracellular region"/>
    <property type="evidence" value="ECO:0007669"/>
    <property type="project" value="UniProtKB-SubCell"/>
</dbReference>
<evidence type="ECO:0000256" key="8">
    <source>
        <dbReference type="ARBA" id="ARBA00023008"/>
    </source>
</evidence>
<accession>A0A9P7Q993</accession>
<evidence type="ECO:0000256" key="5">
    <source>
        <dbReference type="ARBA" id="ARBA00022729"/>
    </source>
</evidence>
<keyword evidence="8" id="KW-0186">Copper</keyword>
<dbReference type="PANTHER" id="PTHR33353:SF36">
    <property type="entry name" value="ENDO-BETA-1,4-GLUCANASE D"/>
    <property type="match status" value="1"/>
</dbReference>
<dbReference type="GO" id="GO:0030245">
    <property type="term" value="P:cellulose catabolic process"/>
    <property type="evidence" value="ECO:0007669"/>
    <property type="project" value="UniProtKB-KW"/>
</dbReference>
<dbReference type="EC" id="1.14.99.56" evidence="15"/>
<keyword evidence="4" id="KW-0479">Metal-binding</keyword>
<keyword evidence="11" id="KW-0119">Carbohydrate metabolism</keyword>
<gene>
    <name evidence="19" type="ORF">E4U13_001096</name>
</gene>
<evidence type="ECO:0000256" key="4">
    <source>
        <dbReference type="ARBA" id="ARBA00022723"/>
    </source>
</evidence>
<evidence type="ECO:0000256" key="17">
    <source>
        <dbReference type="SAM" id="SignalP"/>
    </source>
</evidence>
<dbReference type="GO" id="GO:0030248">
    <property type="term" value="F:cellulose binding"/>
    <property type="evidence" value="ECO:0007669"/>
    <property type="project" value="InterPro"/>
</dbReference>
<evidence type="ECO:0000256" key="9">
    <source>
        <dbReference type="ARBA" id="ARBA00023033"/>
    </source>
</evidence>
<sequence length="413" mass="43012">MAVMKFLLPLCYALTVAAHGRISQVVIKGVAYPGYDSPSFAYNPNPPNVFGWTIKQTDLGFVSPSSFGSPDIICHKDAKPAQSHVEVAAGDTVSLQWTPWPTSHKGPVLDYLANCNGPCEKVDKTALKFFKIDGAGLLKQSPQTFADDVLIANNNSWQVQIPKSLAPGNYVLRHEIIALHSAGQSDGAQSYPQCFNLKVTGSGTLNPAGVKGTELYKITDPGILINIYVPTLDYVIPGPAVIPGVPATIDQKILEATATSSATPYGGSDSDPTGGSGPAPTDNLSTPAGGSDSTPTTDPNPAPTDTLSTPDGGSDSAPTAGPAPTDNLSTPVGAPNPKPTKHRKRPTKGPVAPSAKAPCSSGKKHHGHNPKGDGKDGQIQRWGQCGGKSWTGPTTCVAGTTCKELNPWYSQCL</sequence>
<evidence type="ECO:0000256" key="12">
    <source>
        <dbReference type="ARBA" id="ARBA00023326"/>
    </source>
</evidence>
<dbReference type="PROSITE" id="PS51164">
    <property type="entry name" value="CBM1_2"/>
    <property type="match status" value="1"/>
</dbReference>
<comment type="similarity">
    <text evidence="13">Belongs to the polysaccharide monooxygenase AA9 family.</text>
</comment>
<protein>
    <recommendedName>
        <fullName evidence="15">lytic cellulose monooxygenase (C4-dehydrogenating)</fullName>
        <ecNumber evidence="15">1.14.99.56</ecNumber>
    </recommendedName>
</protein>
<keyword evidence="6" id="KW-0136">Cellulose degradation</keyword>
<dbReference type="Pfam" id="PF00734">
    <property type="entry name" value="CBM_1"/>
    <property type="match status" value="1"/>
</dbReference>
<comment type="subcellular location">
    <subcellularLocation>
        <location evidence="2">Secreted</location>
    </subcellularLocation>
</comment>
<proteinExistence type="inferred from homology"/>
<evidence type="ECO:0000256" key="2">
    <source>
        <dbReference type="ARBA" id="ARBA00004613"/>
    </source>
</evidence>
<feature type="signal peptide" evidence="17">
    <location>
        <begin position="1"/>
        <end position="18"/>
    </location>
</feature>
<evidence type="ECO:0000259" key="18">
    <source>
        <dbReference type="PROSITE" id="PS51164"/>
    </source>
</evidence>
<dbReference type="SMART" id="SM00236">
    <property type="entry name" value="fCBD"/>
    <property type="match status" value="1"/>
</dbReference>
<evidence type="ECO:0000256" key="14">
    <source>
        <dbReference type="ARBA" id="ARBA00045077"/>
    </source>
</evidence>
<dbReference type="Gene3D" id="2.70.50.70">
    <property type="match status" value="1"/>
</dbReference>
<name>A0A9P7Q993_9HYPO</name>
<comment type="catalytic activity">
    <reaction evidence="14">
        <text>[(1-&gt;4)-beta-D-glucosyl]n+m + reduced acceptor + O2 = 4-dehydro-beta-D-glucosyl-[(1-&gt;4)-beta-D-glucosyl]n-1 + [(1-&gt;4)-beta-D-glucosyl]m + acceptor + H2O.</text>
        <dbReference type="EC" id="1.14.99.56"/>
    </reaction>
</comment>
<evidence type="ECO:0000313" key="19">
    <source>
        <dbReference type="EMBL" id="KAG6122825.1"/>
    </source>
</evidence>
<dbReference type="InterPro" id="IPR000254">
    <property type="entry name" value="CBD"/>
</dbReference>
<dbReference type="GO" id="GO:0046872">
    <property type="term" value="F:metal ion binding"/>
    <property type="evidence" value="ECO:0007669"/>
    <property type="project" value="UniProtKB-KW"/>
</dbReference>
<dbReference type="GO" id="GO:0004497">
    <property type="term" value="F:monooxygenase activity"/>
    <property type="evidence" value="ECO:0007669"/>
    <property type="project" value="UniProtKB-KW"/>
</dbReference>
<feature type="region of interest" description="Disordered" evidence="16">
    <location>
        <begin position="260"/>
        <end position="390"/>
    </location>
</feature>
<evidence type="ECO:0000313" key="20">
    <source>
        <dbReference type="Proteomes" id="UP000732380"/>
    </source>
</evidence>
<feature type="chain" id="PRO_5040289046" description="lytic cellulose monooxygenase (C4-dehydrogenating)" evidence="17">
    <location>
        <begin position="19"/>
        <end position="413"/>
    </location>
</feature>
<keyword evidence="9" id="KW-0503">Monooxygenase</keyword>
<keyword evidence="7" id="KW-0560">Oxidoreductase</keyword>
<dbReference type="InterPro" id="IPR035971">
    <property type="entry name" value="CBD_sf"/>
</dbReference>
<keyword evidence="3" id="KW-0964">Secreted</keyword>
<evidence type="ECO:0000256" key="15">
    <source>
        <dbReference type="ARBA" id="ARBA00047174"/>
    </source>
</evidence>
<dbReference type="AlphaFoldDB" id="A0A9P7Q993"/>
<reference evidence="19 20" key="1">
    <citation type="journal article" date="2020" name="bioRxiv">
        <title>Whole genome comparisons of ergot fungi reveals the divergence and evolution of species within the genus Claviceps are the result of varying mechanisms driving genome evolution and host range expansion.</title>
        <authorList>
            <person name="Wyka S.A."/>
            <person name="Mondo S.J."/>
            <person name="Liu M."/>
            <person name="Dettman J."/>
            <person name="Nalam V."/>
            <person name="Broders K.D."/>
        </authorList>
    </citation>
    <scope>NUCLEOTIDE SEQUENCE [LARGE SCALE GENOMIC DNA]</scope>
    <source>
        <strain evidence="19 20">LM576</strain>
    </source>
</reference>